<organism evidence="2 3">
    <name type="scientific">Leptospira yanagawae serovar Saopaulo str. Sao Paulo = ATCC 700523</name>
    <dbReference type="NCBI Taxonomy" id="1249483"/>
    <lineage>
        <taxon>Bacteria</taxon>
        <taxon>Pseudomonadati</taxon>
        <taxon>Spirochaetota</taxon>
        <taxon>Spirochaetia</taxon>
        <taxon>Leptospirales</taxon>
        <taxon>Leptospiraceae</taxon>
        <taxon>Leptospira</taxon>
    </lineage>
</organism>
<dbReference type="RefSeq" id="WP_015679281.1">
    <property type="nucleotide sequence ID" value="NZ_AOGX02000047.1"/>
</dbReference>
<keyword evidence="2" id="KW-0328">Glycosyltransferase</keyword>
<feature type="transmembrane region" description="Helical" evidence="1">
    <location>
        <begin position="377"/>
        <end position="395"/>
    </location>
</feature>
<accession>A0A5E8H803</accession>
<dbReference type="Pfam" id="PF14897">
    <property type="entry name" value="EpsG"/>
    <property type="match status" value="1"/>
</dbReference>
<dbReference type="AlphaFoldDB" id="A0A5E8H803"/>
<dbReference type="InterPro" id="IPR058226">
    <property type="entry name" value="AZOBR_p60025-like"/>
</dbReference>
<feature type="transmembrane region" description="Helical" evidence="1">
    <location>
        <begin position="234"/>
        <end position="253"/>
    </location>
</feature>
<name>A0A5E8H803_9LEPT</name>
<dbReference type="GO" id="GO:0016757">
    <property type="term" value="F:glycosyltransferase activity"/>
    <property type="evidence" value="ECO:0007669"/>
    <property type="project" value="UniProtKB-KW"/>
</dbReference>
<keyword evidence="2" id="KW-0808">Transferase</keyword>
<dbReference type="EMBL" id="AOGX02000047">
    <property type="protein sequence ID" value="EOQ86913.1"/>
    <property type="molecule type" value="Genomic_DNA"/>
</dbReference>
<gene>
    <name evidence="2" type="ORF">LEP1GSC202_0252</name>
</gene>
<reference evidence="2 3" key="1">
    <citation type="submission" date="2013-04" db="EMBL/GenBank/DDBJ databases">
        <authorList>
            <person name="Harkins D.M."/>
            <person name="Durkin A.S."/>
            <person name="Brinkac L.M."/>
            <person name="Haft D.H."/>
            <person name="Selengut J.D."/>
            <person name="Sanka R."/>
            <person name="DePew J."/>
            <person name="Purushe J."/>
            <person name="Hartskeerl R.A."/>
            <person name="Ahmed A."/>
            <person name="van der Linden H."/>
            <person name="Goris M.G.A."/>
            <person name="Vinetz J.M."/>
            <person name="Sutton G.G."/>
            <person name="Nierman W.C."/>
            <person name="Fouts D.E."/>
        </authorList>
    </citation>
    <scope>NUCLEOTIDE SEQUENCE [LARGE SCALE GENOMIC DNA]</scope>
    <source>
        <strain evidence="2 3">Sao Paulo</strain>
    </source>
</reference>
<keyword evidence="1" id="KW-0472">Membrane</keyword>
<evidence type="ECO:0000256" key="1">
    <source>
        <dbReference type="SAM" id="Phobius"/>
    </source>
</evidence>
<feature type="transmembrane region" description="Helical" evidence="1">
    <location>
        <begin position="198"/>
        <end position="227"/>
    </location>
</feature>
<feature type="transmembrane region" description="Helical" evidence="1">
    <location>
        <begin position="159"/>
        <end position="192"/>
    </location>
</feature>
<evidence type="ECO:0000313" key="2">
    <source>
        <dbReference type="EMBL" id="EOQ86913.1"/>
    </source>
</evidence>
<dbReference type="OrthoDB" id="344406at2"/>
<keyword evidence="1" id="KW-1133">Transmembrane helix</keyword>
<sequence>MLLKKLNPVFNYLNSKQWLTIFVFLLLWGITSVSYWKKYDWNPSSMVNFGHEFALQNKSETPENAILFKGEAGDLGAGYDGQIFYYFSRPLSNFNLNWPKGFDESYRAPRIGYPMLVGIFGLFGKTSAIFGMYFWNITLILISYFYLRKLLDDEVKPYAILYLLSPFALGSYYVLVSDSVMVSILIIAYYYFVKEKYLIFVLLSSLAILTKEPALFLLFPLGLAALFRKDRKKMIVVGSVLVIPICWHLYLSYRFPNWRPGRLTDFIMPFEGLISYMESIWRQLAVGTNIKELARLLSRFPLVVLFFLGVFLPFTGKLNKGWEFRISFLFVLFMIGTAGYYHFWSVYENVSRMFTLSIPILLLLFNEDRTIRKQEYVLVTILILFLFLIKVLFISKQMNYQVGF</sequence>
<keyword evidence="1" id="KW-0812">Transmembrane</keyword>
<evidence type="ECO:0000313" key="3">
    <source>
        <dbReference type="Proteomes" id="UP000013996"/>
    </source>
</evidence>
<dbReference type="InterPro" id="IPR049458">
    <property type="entry name" value="EpsG-like"/>
</dbReference>
<dbReference type="STRING" id="1249483.LEP1GSC202_0252"/>
<dbReference type="NCBIfam" id="NF046093">
    <property type="entry name" value="AZOBR_p60025_fam"/>
    <property type="match status" value="1"/>
</dbReference>
<protein>
    <submittedName>
        <fullName evidence="2">Dolichyl-phosphate-mannose-protein mannosyltransferase</fullName>
    </submittedName>
</protein>
<feature type="transmembrane region" description="Helical" evidence="1">
    <location>
        <begin position="326"/>
        <end position="343"/>
    </location>
</feature>
<feature type="transmembrane region" description="Helical" evidence="1">
    <location>
        <begin position="18"/>
        <end position="36"/>
    </location>
</feature>
<comment type="caution">
    <text evidence="2">The sequence shown here is derived from an EMBL/GenBank/DDBJ whole genome shotgun (WGS) entry which is preliminary data.</text>
</comment>
<feature type="transmembrane region" description="Helical" evidence="1">
    <location>
        <begin position="296"/>
        <end position="314"/>
    </location>
</feature>
<proteinExistence type="predicted"/>
<dbReference type="Proteomes" id="UP000013996">
    <property type="component" value="Unassembled WGS sequence"/>
</dbReference>